<feature type="domain" description="YcaO" evidence="1">
    <location>
        <begin position="414"/>
        <end position="715"/>
    </location>
</feature>
<dbReference type="Gene3D" id="3.40.50.720">
    <property type="entry name" value="NAD(P)-binding Rossmann-like Domain"/>
    <property type="match status" value="1"/>
</dbReference>
<dbReference type="EMBL" id="FMHW01000002">
    <property type="protein sequence ID" value="SCL19430.1"/>
    <property type="molecule type" value="Genomic_DNA"/>
</dbReference>
<evidence type="ECO:0000259" key="1">
    <source>
        <dbReference type="PROSITE" id="PS51664"/>
    </source>
</evidence>
<gene>
    <name evidence="2" type="ORF">GA0074692_0622</name>
</gene>
<reference evidence="3" key="1">
    <citation type="submission" date="2016-06" db="EMBL/GenBank/DDBJ databases">
        <authorList>
            <person name="Varghese N."/>
            <person name="Submissions Spin"/>
        </authorList>
    </citation>
    <scope>NUCLEOTIDE SEQUENCE [LARGE SCALE GENOMIC DNA]</scope>
    <source>
        <strain evidence="3">DSM 43817</strain>
    </source>
</reference>
<dbReference type="InterPro" id="IPR003776">
    <property type="entry name" value="YcaO-like_dom"/>
</dbReference>
<protein>
    <submittedName>
        <fullName evidence="2">Bacteriocin biosynthesis cyclodehydratase domain-containing protein</fullName>
    </submittedName>
</protein>
<dbReference type="Proteomes" id="UP000198959">
    <property type="component" value="Unassembled WGS sequence"/>
</dbReference>
<dbReference type="Pfam" id="PF02624">
    <property type="entry name" value="YcaO"/>
    <property type="match status" value="1"/>
</dbReference>
<sequence length="715" mass="75656">MSVLTDGDQTLEMRPKLRHDVVFLDAPAGAYLRGPDSAFLIKGRTAFRWLSSLSPYLNGEHSLGQLCADLDESQRRTVVSLVRALVSRGFAKDARGRADLAEPVARRFAPQIEFVDHFADDPTGRFARFHTTRVALGGSGETLLAAVTGLLRNGCVSLDVYPDDAPETYRTALAAEVDELRAEGVPAEVRVHTGPLDPTGVDAVVYCTDGTDLARLHELARTCHRDGPLLVPVYADSDRAVLGPVVAAGQTPCWLCAQFRLTASAEPAVAAEFWRRLAVGPDGGEPAALPQVTARTLGNAAAFELFRVRTGALAPDTGTSVLLLDQSTLESSRERVLPHPACPVCRDVEVPEATEDAAADEDETYQRAGVLVSDHAGVFTRFVDDPLEQSPLKTARLRVPGRRGPRELTTFDVHTVLGARLEAYRVAIREHVGRYARPVGAVDGTAAELLAAGHRPVPWTQLDTAAGTLPYDADRHTTWVPARTLDGAVELLVPAALVLPLSGANADGYAERTPAGAAVGDTLDAVIDQGLADALAYRALTGALRGRDGLVAIAEEDLVADEDTALVIKAAHRFGWQVALYGLAGAAPAHAVLAVTTPPDGGDRLWTLVAGFDPVTTRRAAARDLVGLIQVRHFEGVSADPGDPFLVDLDPATLTAAATTTSGAAPTATDRETVLAALAACGTDALLVETTTRDVRASGAFRSGVVLLHQRPTAD</sequence>
<name>A0A1C6RQE2_9ACTN</name>
<accession>A0A1C6RQE2</accession>
<evidence type="ECO:0000313" key="3">
    <source>
        <dbReference type="Proteomes" id="UP000198959"/>
    </source>
</evidence>
<organism evidence="2 3">
    <name type="scientific">Micromonospora pallida</name>
    <dbReference type="NCBI Taxonomy" id="145854"/>
    <lineage>
        <taxon>Bacteria</taxon>
        <taxon>Bacillati</taxon>
        <taxon>Actinomycetota</taxon>
        <taxon>Actinomycetes</taxon>
        <taxon>Micromonosporales</taxon>
        <taxon>Micromonosporaceae</taxon>
        <taxon>Micromonospora</taxon>
    </lineage>
</organism>
<proteinExistence type="predicted"/>
<dbReference type="AlphaFoldDB" id="A0A1C6RQE2"/>
<dbReference type="NCBIfam" id="TIGR03882">
    <property type="entry name" value="cyclo_dehyd_2"/>
    <property type="match status" value="1"/>
</dbReference>
<dbReference type="STRING" id="145854.GA0074692_0622"/>
<dbReference type="OrthoDB" id="3247510at2"/>
<evidence type="ECO:0000313" key="2">
    <source>
        <dbReference type="EMBL" id="SCL19430.1"/>
    </source>
</evidence>
<dbReference type="PROSITE" id="PS51664">
    <property type="entry name" value="YCAO"/>
    <property type="match status" value="1"/>
</dbReference>
<dbReference type="RefSeq" id="WP_141725118.1">
    <property type="nucleotide sequence ID" value="NZ_FMHW01000002.1"/>
</dbReference>
<dbReference type="InterPro" id="IPR022291">
    <property type="entry name" value="Bacteriocin_synth_cyclodeHase"/>
</dbReference>
<keyword evidence="3" id="KW-1185">Reference proteome</keyword>